<dbReference type="VEuPathDB" id="VectorBase:HLOH_049396"/>
<organism evidence="4 5">
    <name type="scientific">Haemaphysalis longicornis</name>
    <name type="common">Bush tick</name>
    <dbReference type="NCBI Taxonomy" id="44386"/>
    <lineage>
        <taxon>Eukaryota</taxon>
        <taxon>Metazoa</taxon>
        <taxon>Ecdysozoa</taxon>
        <taxon>Arthropoda</taxon>
        <taxon>Chelicerata</taxon>
        <taxon>Arachnida</taxon>
        <taxon>Acari</taxon>
        <taxon>Parasitiformes</taxon>
        <taxon>Ixodida</taxon>
        <taxon>Ixodoidea</taxon>
        <taxon>Ixodidae</taxon>
        <taxon>Haemaphysalinae</taxon>
        <taxon>Haemaphysalis</taxon>
    </lineage>
</organism>
<dbReference type="AlphaFoldDB" id="A0A9J6G5F7"/>
<evidence type="ECO:0000313" key="5">
    <source>
        <dbReference type="Proteomes" id="UP000821853"/>
    </source>
</evidence>
<evidence type="ECO:0000256" key="1">
    <source>
        <dbReference type="PROSITE-ProRule" id="PRU00497"/>
    </source>
</evidence>
<proteinExistence type="predicted"/>
<dbReference type="GO" id="GO:0062129">
    <property type="term" value="C:chitin-based extracellular matrix"/>
    <property type="evidence" value="ECO:0007669"/>
    <property type="project" value="TreeGrafter"/>
</dbReference>
<dbReference type="PANTHER" id="PTHR10380">
    <property type="entry name" value="CUTICLE PROTEIN"/>
    <property type="match status" value="1"/>
</dbReference>
<evidence type="ECO:0008006" key="6">
    <source>
        <dbReference type="Google" id="ProtNLM"/>
    </source>
</evidence>
<dbReference type="InterPro" id="IPR029070">
    <property type="entry name" value="Chitinase_insertion_sf"/>
</dbReference>
<dbReference type="PROSITE" id="PS51155">
    <property type="entry name" value="CHIT_BIND_RR_2"/>
    <property type="match status" value="1"/>
</dbReference>
<evidence type="ECO:0000313" key="4">
    <source>
        <dbReference type="EMBL" id="KAH9370307.1"/>
    </source>
</evidence>
<dbReference type="InterPro" id="IPR050468">
    <property type="entry name" value="Cuticle_Struct_Prot"/>
</dbReference>
<dbReference type="Proteomes" id="UP000821853">
    <property type="component" value="Chromosome 3"/>
</dbReference>
<sequence length="199" mass="21059">MISKVLLCCLVAYAAGQALQGELPASPYSFNHDTTDEFGTRTTQEEKGDENNNKVGSYSYTDAAGITRTVRYVADANGFRATVETNEPGTKTSNPADAPFYSSAVEPPPAPPAPKPAAVVVRPAAQAPVVVHSHPVVHAVQALHSTPFTLHALHAHPVTLHAVHSSPVTLHHVTPLTVASHPITLSHSPLTFTLSRARS</sequence>
<comment type="caution">
    <text evidence="4">The sequence shown here is derived from an EMBL/GenBank/DDBJ whole genome shotgun (WGS) entry which is preliminary data.</text>
</comment>
<dbReference type="Pfam" id="PF00379">
    <property type="entry name" value="Chitin_bind_4"/>
    <property type="match status" value="1"/>
</dbReference>
<feature type="chain" id="PRO_5039931775" description="Cuticle protein" evidence="3">
    <location>
        <begin position="17"/>
        <end position="199"/>
    </location>
</feature>
<gene>
    <name evidence="4" type="ORF">HPB48_007356</name>
</gene>
<accession>A0A9J6G5F7</accession>
<protein>
    <recommendedName>
        <fullName evidence="6">Cuticle protein</fullName>
    </recommendedName>
</protein>
<dbReference type="OrthoDB" id="6502724at2759"/>
<evidence type="ECO:0000256" key="3">
    <source>
        <dbReference type="SAM" id="SignalP"/>
    </source>
</evidence>
<evidence type="ECO:0000256" key="2">
    <source>
        <dbReference type="SAM" id="MobiDB-lite"/>
    </source>
</evidence>
<dbReference type="InterPro" id="IPR000618">
    <property type="entry name" value="Insect_cuticle"/>
</dbReference>
<feature type="compositionally biased region" description="Basic and acidic residues" evidence="2">
    <location>
        <begin position="33"/>
        <end position="52"/>
    </location>
</feature>
<reference evidence="4 5" key="1">
    <citation type="journal article" date="2020" name="Cell">
        <title>Large-Scale Comparative Analyses of Tick Genomes Elucidate Their Genetic Diversity and Vector Capacities.</title>
        <authorList>
            <consortium name="Tick Genome and Microbiome Consortium (TIGMIC)"/>
            <person name="Jia N."/>
            <person name="Wang J."/>
            <person name="Shi W."/>
            <person name="Du L."/>
            <person name="Sun Y."/>
            <person name="Zhan W."/>
            <person name="Jiang J.F."/>
            <person name="Wang Q."/>
            <person name="Zhang B."/>
            <person name="Ji P."/>
            <person name="Bell-Sakyi L."/>
            <person name="Cui X.M."/>
            <person name="Yuan T.T."/>
            <person name="Jiang B.G."/>
            <person name="Yang W.F."/>
            <person name="Lam T.T."/>
            <person name="Chang Q.C."/>
            <person name="Ding S.J."/>
            <person name="Wang X.J."/>
            <person name="Zhu J.G."/>
            <person name="Ruan X.D."/>
            <person name="Zhao L."/>
            <person name="Wei J.T."/>
            <person name="Ye R.Z."/>
            <person name="Que T.C."/>
            <person name="Du C.H."/>
            <person name="Zhou Y.H."/>
            <person name="Cheng J.X."/>
            <person name="Dai P.F."/>
            <person name="Guo W.B."/>
            <person name="Han X.H."/>
            <person name="Huang E.J."/>
            <person name="Li L.F."/>
            <person name="Wei W."/>
            <person name="Gao Y.C."/>
            <person name="Liu J.Z."/>
            <person name="Shao H.Z."/>
            <person name="Wang X."/>
            <person name="Wang C.C."/>
            <person name="Yang T.C."/>
            <person name="Huo Q.B."/>
            <person name="Li W."/>
            <person name="Chen H.Y."/>
            <person name="Chen S.E."/>
            <person name="Zhou L.G."/>
            <person name="Ni X.B."/>
            <person name="Tian J.H."/>
            <person name="Sheng Y."/>
            <person name="Liu T."/>
            <person name="Pan Y.S."/>
            <person name="Xia L.Y."/>
            <person name="Li J."/>
            <person name="Zhao F."/>
            <person name="Cao W.C."/>
        </authorList>
    </citation>
    <scope>NUCLEOTIDE SEQUENCE [LARGE SCALE GENOMIC DNA]</scope>
    <source>
        <strain evidence="4">HaeL-2018</strain>
    </source>
</reference>
<name>A0A9J6G5F7_HAELO</name>
<keyword evidence="5" id="KW-1185">Reference proteome</keyword>
<dbReference type="GO" id="GO:0008010">
    <property type="term" value="F:structural constituent of chitin-based larval cuticle"/>
    <property type="evidence" value="ECO:0007669"/>
    <property type="project" value="TreeGrafter"/>
</dbReference>
<dbReference type="OMA" id="HHITIGH"/>
<keyword evidence="3" id="KW-0732">Signal</keyword>
<feature type="region of interest" description="Disordered" evidence="2">
    <location>
        <begin position="23"/>
        <end position="56"/>
    </location>
</feature>
<keyword evidence="1" id="KW-0193">Cuticle</keyword>
<feature type="signal peptide" evidence="3">
    <location>
        <begin position="1"/>
        <end position="16"/>
    </location>
</feature>
<dbReference type="Gene3D" id="3.10.50.10">
    <property type="match status" value="1"/>
</dbReference>
<dbReference type="EMBL" id="JABSTR010000005">
    <property type="protein sequence ID" value="KAH9370307.1"/>
    <property type="molecule type" value="Genomic_DNA"/>
</dbReference>